<protein>
    <recommendedName>
        <fullName evidence="2">Protein-L-isoaspartate O-methyltransferase</fullName>
    </recommendedName>
    <alternativeName>
        <fullName evidence="3">Protein L-isoaspartyl methyltransferase</fullName>
    </alternativeName>
</protein>
<sequence length="216" mass="22577">MTDFERLRHGMVDGQIRVADVTDHRILAAFLSVPREKFAPPGREVLAYLDARIPLGPPGRAMLDPMTLAKLVQLAAPENSERVLVVGSGLGYSAAIFSELAGRVVGLESDPNLAAASRENLSDRPNVAIVTGPLTSGAPEEGPFDLIFFDGAVTAGLETLAAQLAPTGRLVGPAGPGRATKATVFRPSETELTAAPAFDAYAPALPGFEPAEAFAF</sequence>
<dbReference type="CDD" id="cd02440">
    <property type="entry name" value="AdoMet_MTases"/>
    <property type="match status" value="1"/>
</dbReference>
<keyword evidence="5" id="KW-1185">Reference proteome</keyword>
<evidence type="ECO:0000313" key="4">
    <source>
        <dbReference type="EMBL" id="GLK69592.1"/>
    </source>
</evidence>
<dbReference type="AlphaFoldDB" id="A0A9W6J3D4"/>
<accession>A0A9W6J3D4</accession>
<dbReference type="GO" id="GO:0005737">
    <property type="term" value="C:cytoplasm"/>
    <property type="evidence" value="ECO:0007669"/>
    <property type="project" value="TreeGrafter"/>
</dbReference>
<evidence type="ECO:0000256" key="1">
    <source>
        <dbReference type="ARBA" id="ARBA00005369"/>
    </source>
</evidence>
<proteinExistence type="inferred from homology"/>
<reference evidence="4" key="2">
    <citation type="submission" date="2023-01" db="EMBL/GenBank/DDBJ databases">
        <authorList>
            <person name="Sun Q."/>
            <person name="Evtushenko L."/>
        </authorList>
    </citation>
    <scope>NUCLEOTIDE SEQUENCE</scope>
    <source>
        <strain evidence="4">VKM B-2347</strain>
    </source>
</reference>
<comment type="caution">
    <text evidence="4">The sequence shown here is derived from an EMBL/GenBank/DDBJ whole genome shotgun (WGS) entry which is preliminary data.</text>
</comment>
<evidence type="ECO:0000313" key="5">
    <source>
        <dbReference type="Proteomes" id="UP001143372"/>
    </source>
</evidence>
<organism evidence="4 5">
    <name type="scientific">Hansschlegelia plantiphila</name>
    <dbReference type="NCBI Taxonomy" id="374655"/>
    <lineage>
        <taxon>Bacteria</taxon>
        <taxon>Pseudomonadati</taxon>
        <taxon>Pseudomonadota</taxon>
        <taxon>Alphaproteobacteria</taxon>
        <taxon>Hyphomicrobiales</taxon>
        <taxon>Methylopilaceae</taxon>
        <taxon>Hansschlegelia</taxon>
    </lineage>
</organism>
<dbReference type="SUPFAM" id="SSF53335">
    <property type="entry name" value="S-adenosyl-L-methionine-dependent methyltransferases"/>
    <property type="match status" value="1"/>
</dbReference>
<dbReference type="RefSeq" id="WP_271169810.1">
    <property type="nucleotide sequence ID" value="NZ_BSFI01000022.1"/>
</dbReference>
<dbReference type="Gene3D" id="3.40.50.150">
    <property type="entry name" value="Vaccinia Virus protein VP39"/>
    <property type="match status" value="1"/>
</dbReference>
<dbReference type="PANTHER" id="PTHR11579">
    <property type="entry name" value="PROTEIN-L-ISOASPARTATE O-METHYLTRANSFERASE"/>
    <property type="match status" value="1"/>
</dbReference>
<dbReference type="Proteomes" id="UP001143372">
    <property type="component" value="Unassembled WGS sequence"/>
</dbReference>
<reference evidence="4" key="1">
    <citation type="journal article" date="2014" name="Int. J. Syst. Evol. Microbiol.">
        <title>Complete genome sequence of Corynebacterium casei LMG S-19264T (=DSM 44701T), isolated from a smear-ripened cheese.</title>
        <authorList>
            <consortium name="US DOE Joint Genome Institute (JGI-PGF)"/>
            <person name="Walter F."/>
            <person name="Albersmeier A."/>
            <person name="Kalinowski J."/>
            <person name="Ruckert C."/>
        </authorList>
    </citation>
    <scope>NUCLEOTIDE SEQUENCE</scope>
    <source>
        <strain evidence="4">VKM B-2347</strain>
    </source>
</reference>
<name>A0A9W6J3D4_9HYPH</name>
<dbReference type="GO" id="GO:0004719">
    <property type="term" value="F:protein-L-isoaspartate (D-aspartate) O-methyltransferase activity"/>
    <property type="evidence" value="ECO:0007669"/>
    <property type="project" value="InterPro"/>
</dbReference>
<dbReference type="InterPro" id="IPR029063">
    <property type="entry name" value="SAM-dependent_MTases_sf"/>
</dbReference>
<dbReference type="EMBL" id="BSFI01000022">
    <property type="protein sequence ID" value="GLK69592.1"/>
    <property type="molecule type" value="Genomic_DNA"/>
</dbReference>
<evidence type="ECO:0000256" key="3">
    <source>
        <dbReference type="ARBA" id="ARBA00030757"/>
    </source>
</evidence>
<comment type="similarity">
    <text evidence="1">Belongs to the methyltransferase superfamily. L-isoaspartyl/D-aspartyl protein methyltransferase family.</text>
</comment>
<evidence type="ECO:0000256" key="2">
    <source>
        <dbReference type="ARBA" id="ARBA00013346"/>
    </source>
</evidence>
<gene>
    <name evidence="4" type="primary">pcm_2</name>
    <name evidence="4" type="ORF">GCM10008179_32300</name>
</gene>
<dbReference type="Pfam" id="PF01135">
    <property type="entry name" value="PCMT"/>
    <property type="match status" value="1"/>
</dbReference>
<dbReference type="InterPro" id="IPR000682">
    <property type="entry name" value="PCMT"/>
</dbReference>
<dbReference type="PANTHER" id="PTHR11579:SF18">
    <property type="entry name" value="PROTEIN-L-ISOASPARTATE O-METHYLTRANSFERASE"/>
    <property type="match status" value="1"/>
</dbReference>